<keyword evidence="1" id="KW-0808">Transferase</keyword>
<dbReference type="InterPro" id="IPR016876">
    <property type="entry name" value="UCP028234"/>
</dbReference>
<dbReference type="InterPro" id="IPR029063">
    <property type="entry name" value="SAM-dependent_MTases_sf"/>
</dbReference>
<dbReference type="PANTHER" id="PTHR38451:SF1">
    <property type="entry name" value="TRNA (ADENINE(22)-N(1))-METHYLTRANSFERASE"/>
    <property type="match status" value="1"/>
</dbReference>
<dbReference type="EC" id="2.1.1.217" evidence="1"/>
<accession>A0ABU1V2Y4</accession>
<dbReference type="GO" id="GO:0032259">
    <property type="term" value="P:methylation"/>
    <property type="evidence" value="ECO:0007669"/>
    <property type="project" value="UniProtKB-KW"/>
</dbReference>
<dbReference type="EMBL" id="JAVDVX010000007">
    <property type="protein sequence ID" value="MDR7091732.1"/>
    <property type="molecule type" value="Genomic_DNA"/>
</dbReference>
<comment type="caution">
    <text evidence="1">The sequence shown here is derived from an EMBL/GenBank/DDBJ whole genome shotgun (WGS) entry which is preliminary data.</text>
</comment>
<proteinExistence type="predicted"/>
<dbReference type="PIRSF" id="PIRSF028234">
    <property type="entry name" value="UCP028234"/>
    <property type="match status" value="1"/>
</dbReference>
<dbReference type="RefSeq" id="WP_310075356.1">
    <property type="nucleotide sequence ID" value="NZ_JAVDVX010000007.1"/>
</dbReference>
<dbReference type="Gene3D" id="3.40.50.150">
    <property type="entry name" value="Vaccinia Virus protein VP39"/>
    <property type="match status" value="1"/>
</dbReference>
<keyword evidence="1" id="KW-0489">Methyltransferase</keyword>
<dbReference type="Proteomes" id="UP001253595">
    <property type="component" value="Unassembled WGS sequence"/>
</dbReference>
<evidence type="ECO:0000313" key="1">
    <source>
        <dbReference type="EMBL" id="MDR7091732.1"/>
    </source>
</evidence>
<name>A0ABU1V2Y4_9GAMM</name>
<sequence length="238" mass="27156">MSTSKKIKLGKRLQHIELMVTKQYDHIWDCCCDHGLLGAALLSRHAAPNIHFVDIVPDLMHELEHKLKQFFPKKPDPHTQWQAHCIDVTALPLQQFSGKHLVIIAGVGGDLMTELVRAIYQKNPASDIDFLLCPVQHQFTLRQQLIQLDCSLLNETLIVENKRFYEILLVSTAKNSGSKINPFGSLIWQSNTPEQAKIAADYLKKTMDHYKRAQLSRKAEVQHIIDAYSTITAQSFYL</sequence>
<dbReference type="Pfam" id="PF12847">
    <property type="entry name" value="Methyltransf_18"/>
    <property type="match status" value="1"/>
</dbReference>
<dbReference type="GO" id="GO:0160105">
    <property type="term" value="F:tRNA (adenine(22)-N1)-methyltransferase activity"/>
    <property type="evidence" value="ECO:0007669"/>
    <property type="project" value="UniProtKB-EC"/>
</dbReference>
<protein>
    <submittedName>
        <fullName evidence="1">tRNA (Adenine22-N1)-methyltransferase</fullName>
        <ecNumber evidence="1">2.1.1.217</ecNumber>
    </submittedName>
</protein>
<evidence type="ECO:0000313" key="2">
    <source>
        <dbReference type="Proteomes" id="UP001253595"/>
    </source>
</evidence>
<keyword evidence="2" id="KW-1185">Reference proteome</keyword>
<gene>
    <name evidence="1" type="ORF">J2X05_003767</name>
</gene>
<dbReference type="PANTHER" id="PTHR38451">
    <property type="entry name" value="TRNA (ADENINE(22)-N(1))-METHYLTRANSFERASE"/>
    <property type="match status" value="1"/>
</dbReference>
<organism evidence="1 2">
    <name type="scientific">Cellvibrio fibrivorans</name>
    <dbReference type="NCBI Taxonomy" id="126350"/>
    <lineage>
        <taxon>Bacteria</taxon>
        <taxon>Pseudomonadati</taxon>
        <taxon>Pseudomonadota</taxon>
        <taxon>Gammaproteobacteria</taxon>
        <taxon>Cellvibrionales</taxon>
        <taxon>Cellvibrionaceae</taxon>
        <taxon>Cellvibrio</taxon>
    </lineage>
</organism>
<reference evidence="1 2" key="1">
    <citation type="submission" date="2023-07" db="EMBL/GenBank/DDBJ databases">
        <title>Sorghum-associated microbial communities from plants grown in Nebraska, USA.</title>
        <authorList>
            <person name="Schachtman D."/>
        </authorList>
    </citation>
    <scope>NUCLEOTIDE SEQUENCE [LARGE SCALE GENOMIC DNA]</scope>
    <source>
        <strain evidence="1 2">BE190</strain>
    </source>
</reference>
<dbReference type="SUPFAM" id="SSF53335">
    <property type="entry name" value="S-adenosyl-L-methionine-dependent methyltransferases"/>
    <property type="match status" value="1"/>
</dbReference>